<evidence type="ECO:0000313" key="3">
    <source>
        <dbReference type="Proteomes" id="UP000834106"/>
    </source>
</evidence>
<dbReference type="GO" id="GO:0000162">
    <property type="term" value="P:L-tryptophan biosynthetic process"/>
    <property type="evidence" value="ECO:0007669"/>
    <property type="project" value="TreeGrafter"/>
</dbReference>
<sequence>MLELMMLNDEKQCAEHIMLVDLGRNDVGKITSELLDDLTCWDTLQATLLVGTVKAMELIDRFEVTRRGPYSGGFGEISFMGDMKIALALRTMIFCTGAHYNTIYSYKDANKRQEWIAHIQAGAGIVADSDPHEEQIECQRKATGLVCAIELAESTFVNVHPAKIHNALC</sequence>
<protein>
    <recommendedName>
        <fullName evidence="1">Chorismate-utilising enzyme C-terminal domain-containing protein</fullName>
    </recommendedName>
</protein>
<evidence type="ECO:0000313" key="2">
    <source>
        <dbReference type="EMBL" id="CAI9768000.1"/>
    </source>
</evidence>
<dbReference type="PANTHER" id="PTHR11236">
    <property type="entry name" value="AMINOBENZOATE/ANTHRANILATE SYNTHASE"/>
    <property type="match status" value="1"/>
</dbReference>
<dbReference type="Proteomes" id="UP000834106">
    <property type="component" value="Chromosome 9"/>
</dbReference>
<organism evidence="2 3">
    <name type="scientific">Fraxinus pennsylvanica</name>
    <dbReference type="NCBI Taxonomy" id="56036"/>
    <lineage>
        <taxon>Eukaryota</taxon>
        <taxon>Viridiplantae</taxon>
        <taxon>Streptophyta</taxon>
        <taxon>Embryophyta</taxon>
        <taxon>Tracheophyta</taxon>
        <taxon>Spermatophyta</taxon>
        <taxon>Magnoliopsida</taxon>
        <taxon>eudicotyledons</taxon>
        <taxon>Gunneridae</taxon>
        <taxon>Pentapetalae</taxon>
        <taxon>asterids</taxon>
        <taxon>lamiids</taxon>
        <taxon>Lamiales</taxon>
        <taxon>Oleaceae</taxon>
        <taxon>Oleeae</taxon>
        <taxon>Fraxinus</taxon>
    </lineage>
</organism>
<dbReference type="PRINTS" id="PR00095">
    <property type="entry name" value="ANTSNTHASEI"/>
</dbReference>
<name>A0AAD1ZIS6_9LAMI</name>
<keyword evidence="3" id="KW-1185">Reference proteome</keyword>
<evidence type="ECO:0000259" key="1">
    <source>
        <dbReference type="Pfam" id="PF00425"/>
    </source>
</evidence>
<dbReference type="Pfam" id="PF00425">
    <property type="entry name" value="Chorismate_bind"/>
    <property type="match status" value="1"/>
</dbReference>
<feature type="domain" description="Chorismate-utilising enzyme C-terminal" evidence="1">
    <location>
        <begin position="29"/>
        <end position="141"/>
    </location>
</feature>
<dbReference type="AlphaFoldDB" id="A0AAD1ZIS6"/>
<gene>
    <name evidence="2" type="ORF">FPE_LOCUS15430</name>
</gene>
<dbReference type="InterPro" id="IPR005801">
    <property type="entry name" value="ADC_synthase"/>
</dbReference>
<dbReference type="EMBL" id="OU503044">
    <property type="protein sequence ID" value="CAI9768000.1"/>
    <property type="molecule type" value="Genomic_DNA"/>
</dbReference>
<dbReference type="Gene3D" id="3.60.120.10">
    <property type="entry name" value="Anthranilate synthase"/>
    <property type="match status" value="2"/>
</dbReference>
<dbReference type="InterPro" id="IPR015890">
    <property type="entry name" value="Chorismate_C"/>
</dbReference>
<accession>A0AAD1ZIS6</accession>
<dbReference type="PANTHER" id="PTHR11236:SF9">
    <property type="entry name" value="ANTHRANILATE SYNTHASE COMPONENT 1"/>
    <property type="match status" value="1"/>
</dbReference>
<reference evidence="2" key="1">
    <citation type="submission" date="2023-05" db="EMBL/GenBank/DDBJ databases">
        <authorList>
            <person name="Huff M."/>
        </authorList>
    </citation>
    <scope>NUCLEOTIDE SEQUENCE</scope>
</reference>
<dbReference type="InterPro" id="IPR019999">
    <property type="entry name" value="Anth_synth_I-like"/>
</dbReference>
<dbReference type="SUPFAM" id="SSF56322">
    <property type="entry name" value="ADC synthase"/>
    <property type="match status" value="1"/>
</dbReference>
<proteinExistence type="predicted"/>